<dbReference type="Gene3D" id="1.20.1560.10">
    <property type="entry name" value="ABC transporter type 1, transmembrane domain"/>
    <property type="match status" value="1"/>
</dbReference>
<dbReference type="Pfam" id="PF00664">
    <property type="entry name" value="ABC_membrane"/>
    <property type="match status" value="1"/>
</dbReference>
<dbReference type="AlphaFoldDB" id="A0A073JHM2"/>
<dbReference type="GO" id="GO:0015421">
    <property type="term" value="F:ABC-type oligopeptide transporter activity"/>
    <property type="evidence" value="ECO:0007669"/>
    <property type="project" value="TreeGrafter"/>
</dbReference>
<feature type="domain" description="ABC transmembrane type-1" evidence="7">
    <location>
        <begin position="39"/>
        <end position="312"/>
    </location>
</feature>
<evidence type="ECO:0008006" key="10">
    <source>
        <dbReference type="Google" id="ProtNLM"/>
    </source>
</evidence>
<evidence type="ECO:0000256" key="5">
    <source>
        <dbReference type="SAM" id="Phobius"/>
    </source>
</evidence>
<feature type="domain" description="Cyclic nucleotide-binding" evidence="6">
    <location>
        <begin position="882"/>
        <end position="984"/>
    </location>
</feature>
<feature type="transmembrane region" description="Helical" evidence="5">
    <location>
        <begin position="63"/>
        <end position="83"/>
    </location>
</feature>
<keyword evidence="3 5" id="KW-1133">Transmembrane helix</keyword>
<evidence type="ECO:0000256" key="1">
    <source>
        <dbReference type="ARBA" id="ARBA00004651"/>
    </source>
</evidence>
<dbReference type="InterPro" id="IPR000595">
    <property type="entry name" value="cNMP-bd_dom"/>
</dbReference>
<dbReference type="SUPFAM" id="SSF52540">
    <property type="entry name" value="P-loop containing nucleoside triphosphate hydrolases"/>
    <property type="match status" value="2"/>
</dbReference>
<dbReference type="InterPro" id="IPR027417">
    <property type="entry name" value="P-loop_NTPase"/>
</dbReference>
<accession>A0A073JHM2</accession>
<dbReference type="GO" id="GO:0005524">
    <property type="term" value="F:ATP binding"/>
    <property type="evidence" value="ECO:0007669"/>
    <property type="project" value="InterPro"/>
</dbReference>
<dbReference type="RefSeq" id="WP_051694001.1">
    <property type="nucleotide sequence ID" value="NZ_CP054599.1"/>
</dbReference>
<dbReference type="CDD" id="cd00038">
    <property type="entry name" value="CAP_ED"/>
    <property type="match status" value="1"/>
</dbReference>
<dbReference type="Pfam" id="PF00027">
    <property type="entry name" value="cNMP_binding"/>
    <property type="match status" value="1"/>
</dbReference>
<sequence>MERTLFSFIWKYSKRDQVLLLLVTLITFPFLYATLELPKRIINDAIGADSDTVTLWGVNMGQVQFLMLLCGIYLAAVLAHGLLKMRLNTMKGIVSERMLRRLRYTLIARMMRFPRSYFRTTSQGELVSMVTSEAEPMGGLMGDALAQPIFQAGQMAIIVVFLFAQSIWFGLAGVALIPLQAWLIPMLQRQINVLNKARIVQVRALSAEIGESAAGVTDLRTNGGWRYRLAQFTDRLGVLFELRYKIYQKKFFMKFLNNFITQLTPFFFYSVGGYLAINGQISVGALVAALAAYKDLSSPWKELLTYYNQVQDMSVRWDVVTERFNPKGMIEADKFEGSPKTIPHLDGNIVLDNVSVRDADGNSVLENIKLTIPAKARVAIQVANQTERTALAELLTREVTPSRGHVIMSDHDLADLHQAVIAARIGYAHSRPYLFDGSLGSNLLMPLMTSPRTVLWDPGHKDKKAIESQRAGNSTDSLIADWVDPGLAGLNDAEDIRAWWFKLINAIGIEDQMVRRMLGTSIDAALHPDLATAIVALRPEVERRLNASGLSDAVHRFSPDKFNPTVPLGGNLLFGAPRYSISQQALVDEGRFLRLVSEQGLAEQGIAISQTLMETLLQTFGRDGTNHPLFMALGIEEEMYDRLADIAERRREKGDAALSDEEFALFLTVPFALTAEQFGPAFPESFKGEILKIRHEHGATLLALMDDMFIPIAPENYLPRMTILENALYGRISGMAGARAKEIESLVMDLLLEQDLQQLVAETIFDIPTGLAGVKIPTMFQERAAFSRAAIKRPDILVLDRALASHNSAQRSAARAGLRDLLPDSTLIFMEESFENPDAYDLFVEIKNGRIDGILSHDAEDEDGEGADDLRRKLRMIGRTELFGKMDGRNQRLLAFAAQWYPVAAGQRVFSAGDPADAAYLCVTGQAVMSYQDNEGGSHPITIVNPGRVIGDLSIIMNEPRQMDLTATTDCKFLRLGAEEFRAVYENDPKVLLHLLQTVGTHLTGAAELLRDARVNMPTPTGPVAPSLEDEE</sequence>
<dbReference type="InterPro" id="IPR011527">
    <property type="entry name" value="ABC1_TM_dom"/>
</dbReference>
<comment type="caution">
    <text evidence="8">The sequence shown here is derived from an EMBL/GenBank/DDBJ whole genome shotgun (WGS) entry which is preliminary data.</text>
</comment>
<evidence type="ECO:0000259" key="7">
    <source>
        <dbReference type="PROSITE" id="PS50929"/>
    </source>
</evidence>
<dbReference type="Proteomes" id="UP000027746">
    <property type="component" value="Unassembled WGS sequence"/>
</dbReference>
<evidence type="ECO:0000313" key="8">
    <source>
        <dbReference type="EMBL" id="KEJ97202.1"/>
    </source>
</evidence>
<dbReference type="PANTHER" id="PTHR43394:SF1">
    <property type="entry name" value="ATP-BINDING CASSETTE SUB-FAMILY B MEMBER 10, MITOCHONDRIAL"/>
    <property type="match status" value="1"/>
</dbReference>
<dbReference type="GO" id="GO:0005886">
    <property type="term" value="C:plasma membrane"/>
    <property type="evidence" value="ECO:0007669"/>
    <property type="project" value="UniProtKB-SubCell"/>
</dbReference>
<dbReference type="InterPro" id="IPR014710">
    <property type="entry name" value="RmlC-like_jellyroll"/>
</dbReference>
<dbReference type="SMART" id="SM00100">
    <property type="entry name" value="cNMP"/>
    <property type="match status" value="1"/>
</dbReference>
<evidence type="ECO:0000256" key="3">
    <source>
        <dbReference type="ARBA" id="ARBA00022989"/>
    </source>
</evidence>
<evidence type="ECO:0000313" key="9">
    <source>
        <dbReference type="Proteomes" id="UP000027746"/>
    </source>
</evidence>
<keyword evidence="4 5" id="KW-0472">Membrane</keyword>
<feature type="transmembrane region" description="Helical" evidence="5">
    <location>
        <begin position="18"/>
        <end position="35"/>
    </location>
</feature>
<protein>
    <recommendedName>
        <fullName evidence="10">ABC transporter ATP-binding protein</fullName>
    </recommendedName>
</protein>
<dbReference type="OrthoDB" id="9760920at2"/>
<gene>
    <name evidence="8" type="ORF">SUH3_10530</name>
</gene>
<dbReference type="GeneID" id="68871770"/>
<comment type="subcellular location">
    <subcellularLocation>
        <location evidence="1">Cell membrane</location>
        <topology evidence="1">Multi-pass membrane protein</topology>
    </subcellularLocation>
</comment>
<proteinExistence type="predicted"/>
<dbReference type="CDD" id="cd07346">
    <property type="entry name" value="ABC_6TM_exporters"/>
    <property type="match status" value="1"/>
</dbReference>
<dbReference type="PROSITE" id="PS50929">
    <property type="entry name" value="ABC_TM1F"/>
    <property type="match status" value="1"/>
</dbReference>
<dbReference type="InterPro" id="IPR039421">
    <property type="entry name" value="Type_1_exporter"/>
</dbReference>
<organism evidence="8 9">
    <name type="scientific">Pseudosulfitobacter pseudonitzschiae</name>
    <dbReference type="NCBI Taxonomy" id="1402135"/>
    <lineage>
        <taxon>Bacteria</taxon>
        <taxon>Pseudomonadati</taxon>
        <taxon>Pseudomonadota</taxon>
        <taxon>Alphaproteobacteria</taxon>
        <taxon>Rhodobacterales</taxon>
        <taxon>Roseobacteraceae</taxon>
        <taxon>Pseudosulfitobacter</taxon>
    </lineage>
</organism>
<dbReference type="PROSITE" id="PS50042">
    <property type="entry name" value="CNMP_BINDING_3"/>
    <property type="match status" value="1"/>
</dbReference>
<dbReference type="InterPro" id="IPR036640">
    <property type="entry name" value="ABC1_TM_sf"/>
</dbReference>
<dbReference type="SUPFAM" id="SSF51206">
    <property type="entry name" value="cAMP-binding domain-like"/>
    <property type="match status" value="1"/>
</dbReference>
<feature type="transmembrane region" description="Helical" evidence="5">
    <location>
        <begin position="155"/>
        <end position="177"/>
    </location>
</feature>
<dbReference type="PANTHER" id="PTHR43394">
    <property type="entry name" value="ATP-DEPENDENT PERMEASE MDL1, MITOCHONDRIAL"/>
    <property type="match status" value="1"/>
</dbReference>
<reference evidence="8 9" key="1">
    <citation type="submission" date="2014-01" db="EMBL/GenBank/DDBJ databases">
        <title>Sulfitobacter sp. H3 (MCCC 1A00686) Genome Sequencing.</title>
        <authorList>
            <person name="Lai Q."/>
            <person name="Hong Z."/>
        </authorList>
    </citation>
    <scope>NUCLEOTIDE SEQUENCE [LARGE SCALE GENOMIC DNA]</scope>
    <source>
        <strain evidence="8 9">H3</strain>
    </source>
</reference>
<name>A0A073JHM2_9RHOB</name>
<keyword evidence="2 5" id="KW-0812">Transmembrane</keyword>
<evidence type="ECO:0000256" key="4">
    <source>
        <dbReference type="ARBA" id="ARBA00023136"/>
    </source>
</evidence>
<evidence type="ECO:0000256" key="2">
    <source>
        <dbReference type="ARBA" id="ARBA00022692"/>
    </source>
</evidence>
<keyword evidence="9" id="KW-1185">Reference proteome</keyword>
<dbReference type="EMBL" id="JAMD01000002">
    <property type="protein sequence ID" value="KEJ97202.1"/>
    <property type="molecule type" value="Genomic_DNA"/>
</dbReference>
<dbReference type="Gene3D" id="3.40.50.300">
    <property type="entry name" value="P-loop containing nucleotide triphosphate hydrolases"/>
    <property type="match status" value="2"/>
</dbReference>
<dbReference type="SUPFAM" id="SSF90123">
    <property type="entry name" value="ABC transporter transmembrane region"/>
    <property type="match status" value="1"/>
</dbReference>
<dbReference type="InterPro" id="IPR018490">
    <property type="entry name" value="cNMP-bd_dom_sf"/>
</dbReference>
<evidence type="ECO:0000259" key="6">
    <source>
        <dbReference type="PROSITE" id="PS50042"/>
    </source>
</evidence>
<dbReference type="Gene3D" id="2.60.120.10">
    <property type="entry name" value="Jelly Rolls"/>
    <property type="match status" value="1"/>
</dbReference>